<accession>A0A2J6QS64</accession>
<dbReference type="EMBL" id="KZ613978">
    <property type="protein sequence ID" value="PMD29100.1"/>
    <property type="molecule type" value="Genomic_DNA"/>
</dbReference>
<name>A0A2J6QS64_HYAVF</name>
<dbReference type="AlphaFoldDB" id="A0A2J6QS64"/>
<organism evidence="3 4">
    <name type="scientific">Hyaloscypha variabilis (strain UAMH 11265 / GT02V1 / F)</name>
    <name type="common">Meliniomyces variabilis</name>
    <dbReference type="NCBI Taxonomy" id="1149755"/>
    <lineage>
        <taxon>Eukaryota</taxon>
        <taxon>Fungi</taxon>
        <taxon>Dikarya</taxon>
        <taxon>Ascomycota</taxon>
        <taxon>Pezizomycotina</taxon>
        <taxon>Leotiomycetes</taxon>
        <taxon>Helotiales</taxon>
        <taxon>Hyaloscyphaceae</taxon>
        <taxon>Hyaloscypha</taxon>
        <taxon>Hyaloscypha variabilis</taxon>
    </lineage>
</organism>
<dbReference type="Proteomes" id="UP000235786">
    <property type="component" value="Unassembled WGS sequence"/>
</dbReference>
<evidence type="ECO:0000313" key="4">
    <source>
        <dbReference type="Proteomes" id="UP000235786"/>
    </source>
</evidence>
<evidence type="ECO:0000313" key="3">
    <source>
        <dbReference type="EMBL" id="PMD29100.1"/>
    </source>
</evidence>
<feature type="region of interest" description="Disordered" evidence="1">
    <location>
        <begin position="1"/>
        <end position="25"/>
    </location>
</feature>
<feature type="compositionally biased region" description="Basic and acidic residues" evidence="1">
    <location>
        <begin position="1"/>
        <end position="11"/>
    </location>
</feature>
<proteinExistence type="predicted"/>
<feature type="domain" description="2EXR" evidence="2">
    <location>
        <begin position="48"/>
        <end position="132"/>
    </location>
</feature>
<evidence type="ECO:0000256" key="1">
    <source>
        <dbReference type="SAM" id="MobiDB-lite"/>
    </source>
</evidence>
<protein>
    <recommendedName>
        <fullName evidence="2">2EXR domain-containing protein</fullName>
    </recommendedName>
</protein>
<feature type="compositionally biased region" description="Polar residues" evidence="1">
    <location>
        <begin position="13"/>
        <end position="22"/>
    </location>
</feature>
<keyword evidence="4" id="KW-1185">Reference proteome</keyword>
<dbReference type="Pfam" id="PF20150">
    <property type="entry name" value="2EXR"/>
    <property type="match status" value="1"/>
</dbReference>
<sequence length="298" mass="33620">MASPPKTKDGSDQVPTHHTQTPVPIDGHYMTSTIYEAAAPAYVPLTQFTLFPKLVPELRLKIFRHALPLTTIGNRMLRVSGAYTTKKPRIKNKGYIKFTLVDNIHSKLVKDIGLLSACKTSRDVFISKFHHYLHAGNGGKIRYADEDIIYIVNMPWLINNTPIMKPSRSHLLKELTMHNLALPAQMFYGQELGWGHQCPVHLLPYHVSTKAEDQYVPILWLLRNLKVVGAVEWDFDALDKSIVDWLLGWAKNVGNGAVKKIIQKQLEASLSCVQLGWVKAMKEGRKRPALKIITVNGD</sequence>
<gene>
    <name evidence="3" type="ORF">L207DRAFT_593835</name>
</gene>
<dbReference type="InterPro" id="IPR045518">
    <property type="entry name" value="2EXR"/>
</dbReference>
<dbReference type="OrthoDB" id="3544045at2759"/>
<evidence type="ECO:0000259" key="2">
    <source>
        <dbReference type="Pfam" id="PF20150"/>
    </source>
</evidence>
<reference evidence="3 4" key="1">
    <citation type="submission" date="2016-04" db="EMBL/GenBank/DDBJ databases">
        <title>A degradative enzymes factory behind the ericoid mycorrhizal symbiosis.</title>
        <authorList>
            <consortium name="DOE Joint Genome Institute"/>
            <person name="Martino E."/>
            <person name="Morin E."/>
            <person name="Grelet G."/>
            <person name="Kuo A."/>
            <person name="Kohler A."/>
            <person name="Daghino S."/>
            <person name="Barry K."/>
            <person name="Choi C."/>
            <person name="Cichocki N."/>
            <person name="Clum A."/>
            <person name="Copeland A."/>
            <person name="Hainaut M."/>
            <person name="Haridas S."/>
            <person name="Labutti K."/>
            <person name="Lindquist E."/>
            <person name="Lipzen A."/>
            <person name="Khouja H.-R."/>
            <person name="Murat C."/>
            <person name="Ohm R."/>
            <person name="Olson A."/>
            <person name="Spatafora J."/>
            <person name="Veneault-Fourrey C."/>
            <person name="Henrissat B."/>
            <person name="Grigoriev I."/>
            <person name="Martin F."/>
            <person name="Perotto S."/>
        </authorList>
    </citation>
    <scope>NUCLEOTIDE SEQUENCE [LARGE SCALE GENOMIC DNA]</scope>
    <source>
        <strain evidence="3 4">F</strain>
    </source>
</reference>